<dbReference type="AlphaFoldDB" id="A0A7R9DKV9"/>
<keyword evidence="1" id="KW-0175">Coiled coil</keyword>
<protein>
    <submittedName>
        <fullName evidence="2">Uncharacterized protein</fullName>
    </submittedName>
</protein>
<reference evidence="2" key="1">
    <citation type="submission" date="2020-11" db="EMBL/GenBank/DDBJ databases">
        <authorList>
            <person name="Tran Van P."/>
        </authorList>
    </citation>
    <scope>NUCLEOTIDE SEQUENCE</scope>
</reference>
<dbReference type="EMBL" id="OD009397">
    <property type="protein sequence ID" value="CAD7415521.1"/>
    <property type="molecule type" value="Genomic_DNA"/>
</dbReference>
<sequence>MLEKRLMKLYVMYSSPVASLVLTDSSQLTSDSQHLGIYLNVDCQKSAVGCQSAPKKPRGYCTATLPSEIIVRVQIEDELREVIEQMNALEEENKNYDKEE</sequence>
<proteinExistence type="predicted"/>
<gene>
    <name evidence="2" type="ORF">TPSB3V08_LOCUS10385</name>
</gene>
<feature type="coiled-coil region" evidence="1">
    <location>
        <begin position="72"/>
        <end position="99"/>
    </location>
</feature>
<name>A0A7R9DKV9_TIMPO</name>
<evidence type="ECO:0000256" key="1">
    <source>
        <dbReference type="SAM" id="Coils"/>
    </source>
</evidence>
<evidence type="ECO:0000313" key="2">
    <source>
        <dbReference type="EMBL" id="CAD7415521.1"/>
    </source>
</evidence>
<organism evidence="2">
    <name type="scientific">Timema poppense</name>
    <name type="common">Walking stick</name>
    <dbReference type="NCBI Taxonomy" id="170557"/>
    <lineage>
        <taxon>Eukaryota</taxon>
        <taxon>Metazoa</taxon>
        <taxon>Ecdysozoa</taxon>
        <taxon>Arthropoda</taxon>
        <taxon>Hexapoda</taxon>
        <taxon>Insecta</taxon>
        <taxon>Pterygota</taxon>
        <taxon>Neoptera</taxon>
        <taxon>Polyneoptera</taxon>
        <taxon>Phasmatodea</taxon>
        <taxon>Timematodea</taxon>
        <taxon>Timematoidea</taxon>
        <taxon>Timematidae</taxon>
        <taxon>Timema</taxon>
    </lineage>
</organism>
<accession>A0A7R9DKV9</accession>